<evidence type="ECO:0000256" key="1">
    <source>
        <dbReference type="ARBA" id="ARBA00001947"/>
    </source>
</evidence>
<dbReference type="GO" id="GO:0005524">
    <property type="term" value="F:ATP binding"/>
    <property type="evidence" value="ECO:0007669"/>
    <property type="project" value="UniProtKB-UniRule"/>
</dbReference>
<evidence type="ECO:0000256" key="16">
    <source>
        <dbReference type="RuleBase" id="RU003874"/>
    </source>
</evidence>
<dbReference type="InterPro" id="IPR011116">
    <property type="entry name" value="SecA_Wing/Scaffold"/>
</dbReference>
<dbReference type="GO" id="GO:0017038">
    <property type="term" value="P:protein import"/>
    <property type="evidence" value="ECO:0007669"/>
    <property type="project" value="InterPro"/>
</dbReference>
<keyword evidence="6 15" id="KW-0963">Cytoplasm</keyword>
<reference evidence="21" key="1">
    <citation type="submission" date="2020-05" db="EMBL/GenBank/DDBJ databases">
        <title>Frigoriglobus tundricola gen. nov., sp. nov., a psychrotolerant cellulolytic planctomycete of the family Gemmataceae with two divergent copies of 16S rRNA gene.</title>
        <authorList>
            <person name="Kulichevskaya I.S."/>
            <person name="Ivanova A.A."/>
            <person name="Naumoff D.G."/>
            <person name="Beletsky A.V."/>
            <person name="Rijpstra W.I.C."/>
            <person name="Sinninghe Damste J.S."/>
            <person name="Mardanov A.V."/>
            <person name="Ravin N.V."/>
            <person name="Dedysh S.N."/>
        </authorList>
    </citation>
    <scope>NUCLEOTIDE SEQUENCE [LARGE SCALE GENOMIC DNA]</scope>
    <source>
        <strain evidence="21">PL17</strain>
    </source>
</reference>
<dbReference type="PROSITE" id="PS51192">
    <property type="entry name" value="HELICASE_ATP_BIND_1"/>
    <property type="match status" value="1"/>
</dbReference>
<dbReference type="InterPro" id="IPR000185">
    <property type="entry name" value="SecA"/>
</dbReference>
<dbReference type="FunFam" id="3.40.50.300:FF:000113">
    <property type="entry name" value="Preprotein translocase subunit SecA"/>
    <property type="match status" value="1"/>
</dbReference>
<comment type="similarity">
    <text evidence="3 15 16">Belongs to the SecA family.</text>
</comment>
<evidence type="ECO:0000259" key="19">
    <source>
        <dbReference type="PROSITE" id="PS51196"/>
    </source>
</evidence>
<dbReference type="Pfam" id="PF21090">
    <property type="entry name" value="P-loop_SecA"/>
    <property type="match status" value="1"/>
</dbReference>
<dbReference type="CDD" id="cd17928">
    <property type="entry name" value="DEXDc_SecA"/>
    <property type="match status" value="1"/>
</dbReference>
<name>A0A6M5YRZ2_9BACT</name>
<comment type="cofactor">
    <cofactor evidence="1">
        <name>Zn(2+)</name>
        <dbReference type="ChEBI" id="CHEBI:29105"/>
    </cofactor>
</comment>
<evidence type="ECO:0000256" key="10">
    <source>
        <dbReference type="ARBA" id="ARBA00022840"/>
    </source>
</evidence>
<evidence type="ECO:0000256" key="9">
    <source>
        <dbReference type="ARBA" id="ARBA00022833"/>
    </source>
</evidence>
<dbReference type="Pfam" id="PF07516">
    <property type="entry name" value="SecA_SW"/>
    <property type="match status" value="2"/>
</dbReference>
<keyword evidence="12 15" id="KW-1278">Translocase</keyword>
<gene>
    <name evidence="15" type="primary">secA</name>
    <name evidence="20" type="ORF">FTUN_3607</name>
</gene>
<evidence type="ECO:0000259" key="18">
    <source>
        <dbReference type="PROSITE" id="PS51192"/>
    </source>
</evidence>
<evidence type="ECO:0000313" key="20">
    <source>
        <dbReference type="EMBL" id="QJW96053.1"/>
    </source>
</evidence>
<dbReference type="GO" id="GO:0031522">
    <property type="term" value="C:cell envelope Sec protein transport complex"/>
    <property type="evidence" value="ECO:0007669"/>
    <property type="project" value="TreeGrafter"/>
</dbReference>
<dbReference type="InterPro" id="IPR014001">
    <property type="entry name" value="Helicase_ATP-bd"/>
</dbReference>
<dbReference type="KEGG" id="ftj:FTUN_3607"/>
<evidence type="ECO:0000256" key="6">
    <source>
        <dbReference type="ARBA" id="ARBA00022490"/>
    </source>
</evidence>
<keyword evidence="13 15" id="KW-0811">Translocation</keyword>
<dbReference type="GO" id="GO:0006605">
    <property type="term" value="P:protein targeting"/>
    <property type="evidence" value="ECO:0007669"/>
    <property type="project" value="UniProtKB-UniRule"/>
</dbReference>
<dbReference type="RefSeq" id="WP_171471706.1">
    <property type="nucleotide sequence ID" value="NZ_CP053452.2"/>
</dbReference>
<dbReference type="EMBL" id="CP053452">
    <property type="protein sequence ID" value="QJW96053.1"/>
    <property type="molecule type" value="Genomic_DNA"/>
</dbReference>
<dbReference type="Gene3D" id="3.40.50.300">
    <property type="entry name" value="P-loop containing nucleotide triphosphate hydrolases"/>
    <property type="match status" value="2"/>
</dbReference>
<dbReference type="NCBIfam" id="NF009538">
    <property type="entry name" value="PRK12904.1"/>
    <property type="match status" value="1"/>
</dbReference>
<feature type="compositionally biased region" description="Polar residues" evidence="17">
    <location>
        <begin position="1248"/>
        <end position="1258"/>
    </location>
</feature>
<dbReference type="CDD" id="cd18803">
    <property type="entry name" value="SF2_C_secA"/>
    <property type="match status" value="1"/>
</dbReference>
<dbReference type="InterPro" id="IPR014018">
    <property type="entry name" value="SecA_motor_DEAD"/>
</dbReference>
<feature type="binding site" evidence="15">
    <location>
        <position position="128"/>
    </location>
    <ligand>
        <name>ATP</name>
        <dbReference type="ChEBI" id="CHEBI:30616"/>
    </ligand>
</feature>
<evidence type="ECO:0000256" key="2">
    <source>
        <dbReference type="ARBA" id="ARBA00004170"/>
    </source>
</evidence>
<dbReference type="GO" id="GO:0008564">
    <property type="term" value="F:protein-exporting ATPase activity"/>
    <property type="evidence" value="ECO:0007669"/>
    <property type="project" value="UniProtKB-EC"/>
</dbReference>
<keyword evidence="4 15" id="KW-0813">Transport</keyword>
<evidence type="ECO:0000256" key="12">
    <source>
        <dbReference type="ARBA" id="ARBA00022967"/>
    </source>
</evidence>
<protein>
    <recommendedName>
        <fullName evidence="15 16">Protein translocase subunit SecA</fullName>
        <ecNumber evidence="15">7.4.2.8</ecNumber>
    </recommendedName>
</protein>
<dbReference type="InterPro" id="IPR004027">
    <property type="entry name" value="SEC_C_motif"/>
</dbReference>
<comment type="catalytic activity">
    <reaction evidence="15">
        <text>ATP + H2O + cellular proteinSide 1 = ADP + phosphate + cellular proteinSide 2.</text>
        <dbReference type="EC" id="7.4.2.8"/>
    </reaction>
</comment>
<evidence type="ECO:0000256" key="7">
    <source>
        <dbReference type="ARBA" id="ARBA00022723"/>
    </source>
</evidence>
<dbReference type="SUPFAM" id="SSF52540">
    <property type="entry name" value="P-loop containing nucleoside triphosphate hydrolases"/>
    <property type="match status" value="2"/>
</dbReference>
<comment type="subcellular location">
    <subcellularLocation>
        <location evidence="15">Cell membrane</location>
        <topology evidence="15">Peripheral membrane protein</topology>
        <orientation evidence="15">Cytoplasmic side</orientation>
    </subcellularLocation>
    <subcellularLocation>
        <location evidence="15">Cytoplasm</location>
    </subcellularLocation>
    <subcellularLocation>
        <location evidence="2">Membrane</location>
        <topology evidence="2">Peripheral membrane protein</topology>
    </subcellularLocation>
    <text evidence="15">Distribution is 50-50.</text>
</comment>
<dbReference type="SUPFAM" id="SSF81767">
    <property type="entry name" value="Pre-protein crosslinking domain of SecA"/>
    <property type="match status" value="1"/>
</dbReference>
<dbReference type="Pfam" id="PF07517">
    <property type="entry name" value="SecA_DEAD"/>
    <property type="match status" value="1"/>
</dbReference>
<dbReference type="SMART" id="SM00958">
    <property type="entry name" value="SecA_PP_bind"/>
    <property type="match status" value="1"/>
</dbReference>
<evidence type="ECO:0000256" key="5">
    <source>
        <dbReference type="ARBA" id="ARBA00022475"/>
    </source>
</evidence>
<sequence>MATAQNGMEPTFFERLGDRFNAFVEGCVRIISRMMGGSTDERRSKSLGFLRGKNSDTHTVVPGSPLARINELEPKMRALDDAGLKALTADMRDRLAKGATLDALLPEAFAACREAARRTKNMRHYDVQLIGGAVLHGYGTGLGSIAEMKTGEGKTLVATLAAYLNALAGQGVHVVTVNDYLARRDCEWMLPIYNALGVSAAYIQSDMDPEARRRAYESDITYGTASEFGFDYLRDNMKIARHDDEQYHPYYRQVQRSHHYAIIDEVDNILIDEARTPLIISGPAFSDARRFSEADKVARALTELERKARKELIAGGTMKAGGTEGDGLVTLSPLDPAQVDPQNPPPKGVYFEIKEKERTCHLTDAGVRKAEELAGVESFYTAGNMEWPHLMDNALKAHHLYQIDRHYMIDRDARENNELSIVIIDEHTGRAMYGRQWSDGLHQAVEAKHHKDGVQIKQETQTMATVTLQNFFKLYAKLAGMTGTAKTEENEFWKIYKLDVVAVPTNRPMLRIEHRDLVYRTDKEKWDAVVAEVVELSKTGRPILIGTKDVDKSEKLSQMLKRRGVKHELLNAKPENVGREAEIVAQAGRIGAVTISTNMAGRGTDIILGGNAETMAWARLKQLKGEDGRPLYPTRLEVPNDVWTGVVAEIEAKEKMKEEGRRVAEMGGLHILGTERHDSRRIDNQLRGRAGRQGDPGSSRFYLSLQDELMRLFAGEWVGSVLTRLGMQEGEAIESGMVTRRIEKAQKKVEEYHFDQRKNLLEYDEVMDLQRKRVYGARQEILDGKNPRATVLDMIRTQIAAAAARFLADDYGSASFAEFASNRLGMEFDAGDFRTSSYEDAARQALDQAIANVPTFVQERMEENINADEDPKDWKWAELVRATNAKYDLKLTEKDLRKVPPGQLTEHLVARAEAAVRGVNLSEGERFLGRTYGAEALAEWCRQKFGVKVSVDEVQARTREELTAFLYRQVRAAYRQKDVEFPVRVAMQNFMADKPQAGAQRYDRDGLYRWSAQRLGTVLAARKHGPGVLADQAGFFAVAFQALEEEGWSEELVRTEPRSKLREKLLVLAPKAMPAADIDEIDARVAEALSGARAAEAEDAKELTDWAAKDLGLTLDPARLTGRTPDEVRHAVLNAYDEKYRPEMHSVERGLVLEQIDSAWKSHLLVMDNLRSGVGLRGYAQEDPKIVYKREGMQEFETMWAGIRDRTTEAVFRMEEMGDEEAQAALWAGARATHAAAISASQARQAQLDASEQQTNTAGGEAKKVEPIRNVGAKVGRNDPCPCGSGKKYKNCHMKMEAGKR</sequence>
<proteinExistence type="inferred from homology"/>
<dbReference type="InterPro" id="IPR027417">
    <property type="entry name" value="P-loop_NTPase"/>
</dbReference>
<evidence type="ECO:0000256" key="3">
    <source>
        <dbReference type="ARBA" id="ARBA00007650"/>
    </source>
</evidence>
<dbReference type="PANTHER" id="PTHR30612:SF0">
    <property type="entry name" value="CHLOROPLAST PROTEIN-TRANSPORTING ATPASE"/>
    <property type="match status" value="1"/>
</dbReference>
<dbReference type="InterPro" id="IPR036266">
    <property type="entry name" value="SecA_Wing/Scaffold_sf"/>
</dbReference>
<comment type="function">
    <text evidence="15">Part of the Sec protein translocase complex. Interacts with the SecYEG preprotein conducting channel. Has a central role in coupling the hydrolysis of ATP to the transfer of proteins into and across the cell membrane, serving as an ATP-driven molecular motor driving the stepwise translocation of polypeptide chains across the membrane.</text>
</comment>
<keyword evidence="14 15" id="KW-0472">Membrane</keyword>
<dbReference type="GO" id="GO:0065002">
    <property type="term" value="P:intracellular protein transmembrane transport"/>
    <property type="evidence" value="ECO:0007669"/>
    <property type="project" value="UniProtKB-UniRule"/>
</dbReference>
<dbReference type="Pfam" id="PF02810">
    <property type="entry name" value="SEC-C"/>
    <property type="match status" value="1"/>
</dbReference>
<feature type="binding site" evidence="15">
    <location>
        <begin position="151"/>
        <end position="155"/>
    </location>
    <ligand>
        <name>ATP</name>
        <dbReference type="ChEBI" id="CHEBI:30616"/>
    </ligand>
</feature>
<dbReference type="InterPro" id="IPR036670">
    <property type="entry name" value="SecA_X-link_sf"/>
</dbReference>
<keyword evidence="8 15" id="KW-0547">Nucleotide-binding</keyword>
<keyword evidence="11 15" id="KW-0653">Protein transport</keyword>
<dbReference type="GO" id="GO:0043952">
    <property type="term" value="P:protein transport by the Sec complex"/>
    <property type="evidence" value="ECO:0007669"/>
    <property type="project" value="UniProtKB-ARBA"/>
</dbReference>
<feature type="binding site" evidence="15">
    <location>
        <position position="605"/>
    </location>
    <ligand>
        <name>ATP</name>
        <dbReference type="ChEBI" id="CHEBI:30616"/>
    </ligand>
</feature>
<dbReference type="Gene3D" id="1.10.3060.10">
    <property type="entry name" value="Helical scaffold and wing domains of SecA"/>
    <property type="match status" value="2"/>
</dbReference>
<comment type="subunit">
    <text evidence="15">Monomer and homodimer. Part of the essential Sec protein translocation apparatus which comprises SecA, SecYEG and auxiliary proteins SecDF. Other proteins may also be involved.</text>
</comment>
<dbReference type="InterPro" id="IPR011115">
    <property type="entry name" value="SecA_DEAD"/>
</dbReference>
<dbReference type="SUPFAM" id="SSF81886">
    <property type="entry name" value="Helical scaffold and wing domains of SecA"/>
    <property type="match status" value="2"/>
</dbReference>
<dbReference type="HAMAP" id="MF_01382">
    <property type="entry name" value="SecA"/>
    <property type="match status" value="1"/>
</dbReference>
<evidence type="ECO:0000256" key="15">
    <source>
        <dbReference type="HAMAP-Rule" id="MF_01382"/>
    </source>
</evidence>
<accession>A0A6M5YRZ2</accession>
<dbReference type="InterPro" id="IPR020937">
    <property type="entry name" value="SecA_CS"/>
</dbReference>
<keyword evidence="10 15" id="KW-0067">ATP-binding</keyword>
<dbReference type="PANTHER" id="PTHR30612">
    <property type="entry name" value="SECA INNER MEMBRANE COMPONENT OF SEC PROTEIN SECRETION SYSTEM"/>
    <property type="match status" value="1"/>
</dbReference>
<evidence type="ECO:0000256" key="13">
    <source>
        <dbReference type="ARBA" id="ARBA00023010"/>
    </source>
</evidence>
<dbReference type="InterPro" id="IPR044722">
    <property type="entry name" value="SecA_SF2_C"/>
</dbReference>
<keyword evidence="9" id="KW-0862">Zinc</keyword>
<keyword evidence="5 15" id="KW-1003">Cell membrane</keyword>
<dbReference type="Proteomes" id="UP000503447">
    <property type="component" value="Chromosome"/>
</dbReference>
<evidence type="ECO:0000256" key="4">
    <source>
        <dbReference type="ARBA" id="ARBA00022448"/>
    </source>
</evidence>
<dbReference type="InterPro" id="IPR011130">
    <property type="entry name" value="SecA_preprotein_X-link_dom"/>
</dbReference>
<dbReference type="EC" id="7.4.2.8" evidence="15"/>
<dbReference type="Gene3D" id="3.90.1440.10">
    <property type="entry name" value="SecA, preprotein cross-linking domain"/>
    <property type="match status" value="1"/>
</dbReference>
<dbReference type="SMART" id="SM00957">
    <property type="entry name" value="SecA_DEAD"/>
    <property type="match status" value="1"/>
</dbReference>
<dbReference type="GO" id="GO:0046872">
    <property type="term" value="F:metal ion binding"/>
    <property type="evidence" value="ECO:0007669"/>
    <property type="project" value="UniProtKB-KW"/>
</dbReference>
<evidence type="ECO:0000256" key="14">
    <source>
        <dbReference type="ARBA" id="ARBA00023136"/>
    </source>
</evidence>
<evidence type="ECO:0000256" key="17">
    <source>
        <dbReference type="SAM" id="MobiDB-lite"/>
    </source>
</evidence>
<evidence type="ECO:0000256" key="11">
    <source>
        <dbReference type="ARBA" id="ARBA00022927"/>
    </source>
</evidence>
<dbReference type="PROSITE" id="PS01312">
    <property type="entry name" value="SECA"/>
    <property type="match status" value="1"/>
</dbReference>
<keyword evidence="7" id="KW-0479">Metal-binding</keyword>
<dbReference type="PRINTS" id="PR00906">
    <property type="entry name" value="SECA"/>
</dbReference>
<keyword evidence="21" id="KW-1185">Reference proteome</keyword>
<feature type="domain" description="Helicase ATP-binding" evidence="18">
    <location>
        <begin position="135"/>
        <end position="290"/>
    </location>
</feature>
<organism evidence="20 21">
    <name type="scientific">Frigoriglobus tundricola</name>
    <dbReference type="NCBI Taxonomy" id="2774151"/>
    <lineage>
        <taxon>Bacteria</taxon>
        <taxon>Pseudomonadati</taxon>
        <taxon>Planctomycetota</taxon>
        <taxon>Planctomycetia</taxon>
        <taxon>Gemmatales</taxon>
        <taxon>Gemmataceae</taxon>
        <taxon>Frigoriglobus</taxon>
    </lineage>
</organism>
<feature type="region of interest" description="Disordered" evidence="17">
    <location>
        <begin position="1246"/>
        <end position="1266"/>
    </location>
</feature>
<dbReference type="GO" id="GO:0005829">
    <property type="term" value="C:cytosol"/>
    <property type="evidence" value="ECO:0007669"/>
    <property type="project" value="TreeGrafter"/>
</dbReference>
<dbReference type="NCBIfam" id="TIGR00963">
    <property type="entry name" value="secA"/>
    <property type="match status" value="1"/>
</dbReference>
<feature type="domain" description="SecA family profile" evidence="19">
    <location>
        <begin position="44"/>
        <end position="734"/>
    </location>
</feature>
<dbReference type="GO" id="GO:0005886">
    <property type="term" value="C:plasma membrane"/>
    <property type="evidence" value="ECO:0007669"/>
    <property type="project" value="UniProtKB-SubCell"/>
</dbReference>
<evidence type="ECO:0000256" key="8">
    <source>
        <dbReference type="ARBA" id="ARBA00022741"/>
    </source>
</evidence>
<dbReference type="PROSITE" id="PS51196">
    <property type="entry name" value="SECA_MOTOR_DEAD"/>
    <property type="match status" value="1"/>
</dbReference>
<dbReference type="Pfam" id="PF01043">
    <property type="entry name" value="SecA_PP_bind"/>
    <property type="match status" value="1"/>
</dbReference>
<evidence type="ECO:0000313" key="21">
    <source>
        <dbReference type="Proteomes" id="UP000503447"/>
    </source>
</evidence>